<dbReference type="Proteomes" id="UP000600449">
    <property type="component" value="Unassembled WGS sequence"/>
</dbReference>
<dbReference type="InterPro" id="IPR029058">
    <property type="entry name" value="AB_hydrolase_fold"/>
</dbReference>
<dbReference type="SUPFAM" id="SSF53474">
    <property type="entry name" value="alpha/beta-Hydrolases"/>
    <property type="match status" value="1"/>
</dbReference>
<dbReference type="RefSeq" id="WP_188909995.1">
    <property type="nucleotide sequence ID" value="NZ_BMMF01000002.1"/>
</dbReference>
<keyword evidence="2" id="KW-0378">Hydrolase</keyword>
<dbReference type="PANTHER" id="PTHR43194">
    <property type="entry name" value="HYDROLASE ALPHA/BETA FOLD FAMILY"/>
    <property type="match status" value="1"/>
</dbReference>
<protein>
    <submittedName>
        <fullName evidence="2">Alpha/beta hydrolase</fullName>
    </submittedName>
</protein>
<dbReference type="GO" id="GO:0016787">
    <property type="term" value="F:hydrolase activity"/>
    <property type="evidence" value="ECO:0007669"/>
    <property type="project" value="UniProtKB-KW"/>
</dbReference>
<feature type="domain" description="AB hydrolase-1" evidence="1">
    <location>
        <begin position="47"/>
        <end position="277"/>
    </location>
</feature>
<dbReference type="InterPro" id="IPR000073">
    <property type="entry name" value="AB_hydrolase_1"/>
</dbReference>
<keyword evidence="3" id="KW-1185">Reference proteome</keyword>
<reference evidence="2 3" key="1">
    <citation type="journal article" date="2014" name="Int. J. Syst. Evol. Microbiol.">
        <title>Complete genome sequence of Corynebacterium casei LMG S-19264T (=DSM 44701T), isolated from a smear-ripened cheese.</title>
        <authorList>
            <consortium name="US DOE Joint Genome Institute (JGI-PGF)"/>
            <person name="Walter F."/>
            <person name="Albersmeier A."/>
            <person name="Kalinowski J."/>
            <person name="Ruckert C."/>
        </authorList>
    </citation>
    <scope>NUCLEOTIDE SEQUENCE [LARGE SCALE GENOMIC DNA]</scope>
    <source>
        <strain evidence="2 3">CGMCC 1.9161</strain>
    </source>
</reference>
<name>A0A917Q5F0_9HYPH</name>
<evidence type="ECO:0000313" key="3">
    <source>
        <dbReference type="Proteomes" id="UP000600449"/>
    </source>
</evidence>
<organism evidence="2 3">
    <name type="scientific">Salinarimonas ramus</name>
    <dbReference type="NCBI Taxonomy" id="690164"/>
    <lineage>
        <taxon>Bacteria</taxon>
        <taxon>Pseudomonadati</taxon>
        <taxon>Pseudomonadota</taxon>
        <taxon>Alphaproteobacteria</taxon>
        <taxon>Hyphomicrobiales</taxon>
        <taxon>Salinarimonadaceae</taxon>
        <taxon>Salinarimonas</taxon>
    </lineage>
</organism>
<sequence>MPSQTSPTDTGAPRGGYTVQTRRVARANAPALELVETLPDGARTGAPLLLIHGAFGGAWMWAEHLGPYLARRGRASLAVSLRAHGGSEGRESLRDITLDDYVDDVRFALERLPQAPVVVGHSLGGLLAQKLIGRAQMRGLVLVSSLPPEGLATVNLRTAMTEPVVWLDAFLGAAVPEAASAAAAMTNGARTQLFSDGLAPARARRYAAMMVPEAPRALAQANVPGPILSAFLTRLPTLVVGSAQDRLVWRSCTLRTAFYHAARHETLDPSGHFPMLDVSAETLGRKILAWLDAEGL</sequence>
<gene>
    <name evidence="2" type="ORF">GCM10011322_08950</name>
</gene>
<dbReference type="Gene3D" id="3.40.50.1820">
    <property type="entry name" value="alpha/beta hydrolase"/>
    <property type="match status" value="1"/>
</dbReference>
<dbReference type="InterPro" id="IPR050228">
    <property type="entry name" value="Carboxylesterase_BioH"/>
</dbReference>
<dbReference type="Pfam" id="PF00561">
    <property type="entry name" value="Abhydrolase_1"/>
    <property type="match status" value="1"/>
</dbReference>
<proteinExistence type="predicted"/>
<evidence type="ECO:0000259" key="1">
    <source>
        <dbReference type="Pfam" id="PF00561"/>
    </source>
</evidence>
<dbReference type="PANTHER" id="PTHR43194:SF2">
    <property type="entry name" value="PEROXISOMAL MEMBRANE PROTEIN LPX1"/>
    <property type="match status" value="1"/>
</dbReference>
<comment type="caution">
    <text evidence="2">The sequence shown here is derived from an EMBL/GenBank/DDBJ whole genome shotgun (WGS) entry which is preliminary data.</text>
</comment>
<accession>A0A917Q5F0</accession>
<evidence type="ECO:0000313" key="2">
    <source>
        <dbReference type="EMBL" id="GGK24509.1"/>
    </source>
</evidence>
<dbReference type="AlphaFoldDB" id="A0A917Q5F0"/>
<dbReference type="EMBL" id="BMMF01000002">
    <property type="protein sequence ID" value="GGK24509.1"/>
    <property type="molecule type" value="Genomic_DNA"/>
</dbReference>